<dbReference type="SUPFAM" id="SSF82171">
    <property type="entry name" value="DPP6 N-terminal domain-like"/>
    <property type="match status" value="1"/>
</dbReference>
<dbReference type="InterPro" id="IPR049052">
    <property type="entry name" value="nSTAND1"/>
</dbReference>
<name>L1KUJ1_9ACTN</name>
<dbReference type="InterPro" id="IPR015943">
    <property type="entry name" value="WD40/YVTN_repeat-like_dom_sf"/>
</dbReference>
<keyword evidence="1" id="KW-0853">WD repeat</keyword>
<feature type="domain" description="Novel STAND NTPase 1" evidence="2">
    <location>
        <begin position="66"/>
        <end position="424"/>
    </location>
</feature>
<dbReference type="SUPFAM" id="SSF52540">
    <property type="entry name" value="P-loop containing nucleoside triphosphate hydrolases"/>
    <property type="match status" value="1"/>
</dbReference>
<feature type="repeat" description="WD" evidence="1">
    <location>
        <begin position="1109"/>
        <end position="1150"/>
    </location>
</feature>
<comment type="caution">
    <text evidence="3">The sequence shown here is derived from an EMBL/GenBank/DDBJ whole genome shotgun (WGS) entry which is preliminary data.</text>
</comment>
<dbReference type="InterPro" id="IPR001680">
    <property type="entry name" value="WD40_rpt"/>
</dbReference>
<dbReference type="InterPro" id="IPR027417">
    <property type="entry name" value="P-loop_NTPase"/>
</dbReference>
<evidence type="ECO:0000313" key="4">
    <source>
        <dbReference type="Proteomes" id="UP000010411"/>
    </source>
</evidence>
<evidence type="ECO:0000313" key="3">
    <source>
        <dbReference type="EMBL" id="EKX64272.1"/>
    </source>
</evidence>
<evidence type="ECO:0000256" key="1">
    <source>
        <dbReference type="PROSITE-ProRule" id="PRU00221"/>
    </source>
</evidence>
<dbReference type="EMBL" id="AEJC01000385">
    <property type="protein sequence ID" value="EKX64272.1"/>
    <property type="molecule type" value="Genomic_DNA"/>
</dbReference>
<dbReference type="PROSITE" id="PS50294">
    <property type="entry name" value="WD_REPEATS_REGION"/>
    <property type="match status" value="1"/>
</dbReference>
<keyword evidence="4" id="KW-1185">Reference proteome</keyword>
<dbReference type="SMART" id="SM00320">
    <property type="entry name" value="WD40"/>
    <property type="match status" value="4"/>
</dbReference>
<dbReference type="Gene3D" id="2.130.10.10">
    <property type="entry name" value="YVTN repeat-like/Quinoprotein amine dehydrogenase"/>
    <property type="match status" value="4"/>
</dbReference>
<dbReference type="Pfam" id="PF20703">
    <property type="entry name" value="nSTAND1"/>
    <property type="match status" value="1"/>
</dbReference>
<proteinExistence type="predicted"/>
<reference evidence="3 4" key="1">
    <citation type="submission" date="2012-11" db="EMBL/GenBank/DDBJ databases">
        <authorList>
            <person name="Huguet-Tapia J.C."/>
            <person name="Durkin A.S."/>
            <person name="Pettis G.S."/>
            <person name="Badger J.H."/>
        </authorList>
    </citation>
    <scope>NUCLEOTIDE SEQUENCE [LARGE SCALE GENOMIC DNA]</scope>
    <source>
        <strain evidence="3 4">91-03</strain>
    </source>
</reference>
<evidence type="ECO:0000259" key="2">
    <source>
        <dbReference type="Pfam" id="PF20703"/>
    </source>
</evidence>
<dbReference type="InterPro" id="IPR036322">
    <property type="entry name" value="WD40_repeat_dom_sf"/>
</dbReference>
<feature type="repeat" description="WD" evidence="1">
    <location>
        <begin position="1064"/>
        <end position="1091"/>
    </location>
</feature>
<dbReference type="PANTHER" id="PTHR19879:SF9">
    <property type="entry name" value="TRANSCRIPTION INITIATION FACTOR TFIID SUBUNIT 5"/>
    <property type="match status" value="1"/>
</dbReference>
<accession>L1KUJ1</accession>
<dbReference type="Pfam" id="PF00400">
    <property type="entry name" value="WD40"/>
    <property type="match status" value="3"/>
</dbReference>
<sequence>MAEAAGFSMATLSKAAAGTRLPSLAVVQGYVRACGGDPGEWEARWKEAEAGAAEEAWPGADDATSPYRGLARFEPDDRELFLGRNRLVRELLELVSARRFAVVFGASGSGKSSLLRAGLIPRLREETADLGGPAVLRILTPGPRPATTYGHLLAPAEGERENWVVVDQFEEVFTLCQDREERARFIDLLLAARTPGSRMRVVIAVRADFYAHCAEHRDLADALRDASLLVGPMTADELREAVVKPAQAVGLLVERELTARIVEDVLDEPGGLPMFSHALLETWRRRRGRMLTLAAYRAAGGVRGAIAATAEEVFGQLSPEQARTARHLLLRMVEPGQGTPDTRRPLTRAELQEWPDPEVPVVVDRLTRARLLTADEGGVQLAHEALITCWPRLHGWIEQDRERLRHHRRLTDDARAWLEHDRDPGALYRGARLTRAEELFADDDGMLSATERAFLTAAREAREAERRAAARSARRSRALLATLSAVLAVALVAGLTAWVEHLDNQRRRTEAAARRIAEVADALRTTDPRTAQLLGVAAWRVAELPETRRALLGALAQPQTDTFTDPAPGSSPSRFLTRSGRTLLSADGGSWRTWDVTTHRRIASGRLPDGTVIEAGPDGRHLAIVRDDGVRLWDTSAGRWTGAALPADTAVEFGLDGRSYVESSLYDDRVRLRSTTDGTPLFETRVAGVVEPSADGRLVAGCPSGRPPRVWDTADHRILPGAWEKAGSLCDDSSMLVFGDSGDAADRFAVASDSGVHIWDATSGRRIAALDDAGVDSMSFSKDGSFLATADGSEIKVWRLDSSTAVAPAPVFRHSLNNEHLYGGLAWDADRPLLRYLEGGTVHTLDLADAVTSAWRADPLAAVLLSPDGRMLATAERTTDAGYRFQLRDTLPHSRLRSSGGTPIGHVLRTLPPVPLPVSRDPDDPVVAEDTLALMAFSPDGGTLAYGVSAPGRLAAPQRFVLWDVARGHARTTLDLATPSSAGALVALALGPSGHTLYATRTPHIGELSNEVWDTTRHRRTAEYSDATGTELALRPDGRLLVATDHTVRPPSGTVRAHNLVQGNEIGALAFAPDGSRLAAGDLSGRVTLWDGSLKHREGVLRNVFPTPLDDTAEAVSALAVSPDGRTLAVGGDAGTLQLWDIATRQPLGGPLTTAGDAIASLAFSPDSTTVHAAGTHVPLMRYTIDPARAVTQICARTGDTGLTPAQWHTYVPDAPYREVCGH</sequence>
<dbReference type="AlphaFoldDB" id="L1KUJ1"/>
<gene>
    <name evidence="3" type="ORF">STRIP9103_04110</name>
</gene>
<dbReference type="PANTHER" id="PTHR19879">
    <property type="entry name" value="TRANSCRIPTION INITIATION FACTOR TFIID"/>
    <property type="match status" value="1"/>
</dbReference>
<dbReference type="Proteomes" id="UP000010411">
    <property type="component" value="Unassembled WGS sequence"/>
</dbReference>
<dbReference type="RefSeq" id="WP_009321582.1">
    <property type="nucleotide sequence ID" value="NZ_AEJC01000385.1"/>
</dbReference>
<organism evidence="3 4">
    <name type="scientific">Streptomyces ipomoeae 91-03</name>
    <dbReference type="NCBI Taxonomy" id="698759"/>
    <lineage>
        <taxon>Bacteria</taxon>
        <taxon>Bacillati</taxon>
        <taxon>Actinomycetota</taxon>
        <taxon>Actinomycetes</taxon>
        <taxon>Kitasatosporales</taxon>
        <taxon>Streptomycetaceae</taxon>
        <taxon>Streptomyces</taxon>
    </lineage>
</organism>
<protein>
    <submittedName>
        <fullName evidence="3">WD domain, G-beta repeat protein</fullName>
    </submittedName>
</protein>
<dbReference type="PROSITE" id="PS50082">
    <property type="entry name" value="WD_REPEATS_2"/>
    <property type="match status" value="2"/>
</dbReference>
<dbReference type="SUPFAM" id="SSF50978">
    <property type="entry name" value="WD40 repeat-like"/>
    <property type="match status" value="1"/>
</dbReference>
<dbReference type="PATRIC" id="fig|698759.3.peg.5084"/>